<dbReference type="EMBL" id="PJEX01000166">
    <property type="protein sequence ID" value="TKW53830.1"/>
    <property type="molecule type" value="Genomic_DNA"/>
</dbReference>
<reference evidence="2 3" key="1">
    <citation type="journal article" date="2019" name="PLoS ONE">
        <title>Comparative genome analysis indicates high evolutionary potential of pathogenicity genes in Colletotrichum tanaceti.</title>
        <authorList>
            <person name="Lelwala R.V."/>
            <person name="Korhonen P.K."/>
            <person name="Young N.D."/>
            <person name="Scott J.B."/>
            <person name="Ades P.A."/>
            <person name="Gasser R.B."/>
            <person name="Taylor P.W.J."/>
        </authorList>
    </citation>
    <scope>NUCLEOTIDE SEQUENCE [LARGE SCALE GENOMIC DNA]</scope>
    <source>
        <strain evidence="2">BRIP57314</strain>
    </source>
</reference>
<dbReference type="Proteomes" id="UP000310108">
    <property type="component" value="Unassembled WGS sequence"/>
</dbReference>
<keyword evidence="3" id="KW-1185">Reference proteome</keyword>
<dbReference type="PANTHER" id="PTHR21310:SF58">
    <property type="entry name" value="AMINOGLYCOSIDE PHOSPHOTRANSFERASE DOMAIN-CONTAINING PROTEIN"/>
    <property type="match status" value="1"/>
</dbReference>
<dbReference type="InterPro" id="IPR002575">
    <property type="entry name" value="Aminoglycoside_PTrfase"/>
</dbReference>
<comment type="caution">
    <text evidence="2">The sequence shown here is derived from an EMBL/GenBank/DDBJ whole genome shotgun (WGS) entry which is preliminary data.</text>
</comment>
<evidence type="ECO:0000259" key="1">
    <source>
        <dbReference type="Pfam" id="PF01636"/>
    </source>
</evidence>
<evidence type="ECO:0000313" key="2">
    <source>
        <dbReference type="EMBL" id="TKW53830.1"/>
    </source>
</evidence>
<proteinExistence type="predicted"/>
<gene>
    <name evidence="2" type="ORF">CTA1_7384</name>
</gene>
<accession>A0A4U6XDH4</accession>
<dbReference type="Pfam" id="PF01636">
    <property type="entry name" value="APH"/>
    <property type="match status" value="1"/>
</dbReference>
<evidence type="ECO:0000313" key="3">
    <source>
        <dbReference type="Proteomes" id="UP000310108"/>
    </source>
</evidence>
<sequence length="222" mass="25370">MHTRACHLDYLRDLVGPALSFPVPRSLYHAEFDGRYYLFTSRLPGRTLEEAWPTMTESEREPCADRIVTICKEPISRGGKRDAICGVDGAHIGETWMAPPRQHVLDYSPQAQLAYCSELGMDHSDLVFQQNDMAPQNIIVDVSRTGEEAIGIIDWEMAGFVPMDWIRTKFRVCFAWDFDFAGNDVEKSRDMRERVQQKLGQEGFCDVREAYLARWKASGPES</sequence>
<feature type="domain" description="Aminoglycoside phosphotransferase" evidence="1">
    <location>
        <begin position="19"/>
        <end position="161"/>
    </location>
</feature>
<name>A0A4U6XDH4_9PEZI</name>
<dbReference type="SUPFAM" id="SSF56112">
    <property type="entry name" value="Protein kinase-like (PK-like)"/>
    <property type="match status" value="1"/>
</dbReference>
<dbReference type="PANTHER" id="PTHR21310">
    <property type="entry name" value="AMINOGLYCOSIDE PHOSPHOTRANSFERASE-RELATED-RELATED"/>
    <property type="match status" value="1"/>
</dbReference>
<dbReference type="AlphaFoldDB" id="A0A4U6XDH4"/>
<dbReference type="InterPro" id="IPR051678">
    <property type="entry name" value="AGP_Transferase"/>
</dbReference>
<dbReference type="OrthoDB" id="8300194at2759"/>
<protein>
    <recommendedName>
        <fullName evidence="1">Aminoglycoside phosphotransferase domain-containing protein</fullName>
    </recommendedName>
</protein>
<dbReference type="InterPro" id="IPR011009">
    <property type="entry name" value="Kinase-like_dom_sf"/>
</dbReference>
<organism evidence="2 3">
    <name type="scientific">Colletotrichum tanaceti</name>
    <dbReference type="NCBI Taxonomy" id="1306861"/>
    <lineage>
        <taxon>Eukaryota</taxon>
        <taxon>Fungi</taxon>
        <taxon>Dikarya</taxon>
        <taxon>Ascomycota</taxon>
        <taxon>Pezizomycotina</taxon>
        <taxon>Sordariomycetes</taxon>
        <taxon>Hypocreomycetidae</taxon>
        <taxon>Glomerellales</taxon>
        <taxon>Glomerellaceae</taxon>
        <taxon>Colletotrichum</taxon>
        <taxon>Colletotrichum destructivum species complex</taxon>
    </lineage>
</organism>